<dbReference type="AlphaFoldDB" id="A0A1M2V488"/>
<reference evidence="2 3" key="1">
    <citation type="submission" date="2016-10" db="EMBL/GenBank/DDBJ databases">
        <title>Genome sequence of the basidiomycete white-rot fungus Trametes pubescens.</title>
        <authorList>
            <person name="Makela M.R."/>
            <person name="Granchi Z."/>
            <person name="Peng M."/>
            <person name="De Vries R.P."/>
            <person name="Grigoriev I."/>
            <person name="Riley R."/>
            <person name="Hilden K."/>
        </authorList>
    </citation>
    <scope>NUCLEOTIDE SEQUENCE [LARGE SCALE GENOMIC DNA]</scope>
    <source>
        <strain evidence="2 3">FBCC735</strain>
    </source>
</reference>
<sequence>MYPEGAFDLVYGAFMYTADRMSLVQVLPGPFTVNTTLAEDNKVVISINTSYPYTWDTHSRGVIVAQKAFVYYVRIPTWSTGATISVNGSDPYPCTPVDGLHVIRVEPGTTNFTLNLPLNIVADDLRPGRVAVSRGPVLYAFDEWYPLGTDNAVHRDAHYAIDPSTLSLSPAKMQSFRPLWRDAGHTLTVAACPTAGATDGNFFAEDQSAVTCVAPARNITLIPVVDAIFPHYAVKELPAFKLPDMA</sequence>
<evidence type="ECO:0000259" key="1">
    <source>
        <dbReference type="Pfam" id="PF20736"/>
    </source>
</evidence>
<dbReference type="EMBL" id="MNAD01001671">
    <property type="protein sequence ID" value="OJT02398.1"/>
    <property type="molecule type" value="Genomic_DNA"/>
</dbReference>
<name>A0A1M2V488_TRAPU</name>
<evidence type="ECO:0000313" key="3">
    <source>
        <dbReference type="Proteomes" id="UP000184267"/>
    </source>
</evidence>
<dbReference type="Proteomes" id="UP000184267">
    <property type="component" value="Unassembled WGS sequence"/>
</dbReference>
<dbReference type="InterPro" id="IPR049046">
    <property type="entry name" value="Beta-AFase-like_GH127_middle"/>
</dbReference>
<accession>A0A1M2V488</accession>
<dbReference type="OrthoDB" id="5358475at2759"/>
<gene>
    <name evidence="2" type="ORF">TRAPUB_7051</name>
</gene>
<comment type="caution">
    <text evidence="2">The sequence shown here is derived from an EMBL/GenBank/DDBJ whole genome shotgun (WGS) entry which is preliminary data.</text>
</comment>
<proteinExistence type="predicted"/>
<evidence type="ECO:0000313" key="2">
    <source>
        <dbReference type="EMBL" id="OJT02398.1"/>
    </source>
</evidence>
<organism evidence="2 3">
    <name type="scientific">Trametes pubescens</name>
    <name type="common">White-rot fungus</name>
    <dbReference type="NCBI Taxonomy" id="154538"/>
    <lineage>
        <taxon>Eukaryota</taxon>
        <taxon>Fungi</taxon>
        <taxon>Dikarya</taxon>
        <taxon>Basidiomycota</taxon>
        <taxon>Agaricomycotina</taxon>
        <taxon>Agaricomycetes</taxon>
        <taxon>Polyporales</taxon>
        <taxon>Polyporaceae</taxon>
        <taxon>Trametes</taxon>
    </lineage>
</organism>
<feature type="domain" description="Non-reducing end beta-L-arabinofuranosidase-like GH127 middle" evidence="1">
    <location>
        <begin position="34"/>
        <end position="103"/>
    </location>
</feature>
<dbReference type="Pfam" id="PF20736">
    <property type="entry name" value="Glyco_hydro127M"/>
    <property type="match status" value="1"/>
</dbReference>
<dbReference type="OMA" id="PRESHAI"/>
<keyword evidence="3" id="KW-1185">Reference proteome</keyword>
<dbReference type="STRING" id="154538.A0A1M2V488"/>
<protein>
    <recommendedName>
        <fullName evidence="1">Non-reducing end beta-L-arabinofuranosidase-like GH127 middle domain-containing protein</fullName>
    </recommendedName>
</protein>